<dbReference type="RefSeq" id="WP_125045658.1">
    <property type="nucleotide sequence ID" value="NZ_BHZC01000001.1"/>
</dbReference>
<evidence type="ECO:0000256" key="1">
    <source>
        <dbReference type="SAM" id="MobiDB-lite"/>
    </source>
</evidence>
<name>A0A7U9PWY4_9ACTN</name>
<dbReference type="OrthoDB" id="4139631at2"/>
<evidence type="ECO:0000313" key="3">
    <source>
        <dbReference type="Proteomes" id="UP000287830"/>
    </source>
</evidence>
<gene>
    <name evidence="2" type="ORF">OEIGOIKO_03559</name>
</gene>
<reference evidence="2 3" key="1">
    <citation type="submission" date="2018-11" db="EMBL/GenBank/DDBJ databases">
        <title>Whole genome sequence of Streptomyces chrestomyceticus NBRC 13444(T).</title>
        <authorList>
            <person name="Komaki H."/>
            <person name="Tamura T."/>
        </authorList>
    </citation>
    <scope>NUCLEOTIDE SEQUENCE [LARGE SCALE GENOMIC DNA]</scope>
    <source>
        <strain evidence="2 3">NBRC 13444</strain>
    </source>
</reference>
<protein>
    <submittedName>
        <fullName evidence="2">Uncharacterized protein</fullName>
    </submittedName>
</protein>
<accession>A0A7U9PWY4</accession>
<dbReference type="EMBL" id="BHZC01000001">
    <property type="protein sequence ID" value="GCD35812.1"/>
    <property type="molecule type" value="Genomic_DNA"/>
</dbReference>
<dbReference type="Proteomes" id="UP000287830">
    <property type="component" value="Unassembled WGS sequence"/>
</dbReference>
<comment type="caution">
    <text evidence="2">The sequence shown here is derived from an EMBL/GenBank/DDBJ whole genome shotgun (WGS) entry which is preliminary data.</text>
</comment>
<organism evidence="2 3">
    <name type="scientific">Streptomyces chrestomyceticus JCM 4735</name>
    <dbReference type="NCBI Taxonomy" id="1306181"/>
    <lineage>
        <taxon>Bacteria</taxon>
        <taxon>Bacillati</taxon>
        <taxon>Actinomycetota</taxon>
        <taxon>Actinomycetes</taxon>
        <taxon>Kitasatosporales</taxon>
        <taxon>Streptomycetaceae</taxon>
        <taxon>Streptomyces</taxon>
    </lineage>
</organism>
<feature type="region of interest" description="Disordered" evidence="1">
    <location>
        <begin position="115"/>
        <end position="148"/>
    </location>
</feature>
<proteinExistence type="predicted"/>
<evidence type="ECO:0000313" key="2">
    <source>
        <dbReference type="EMBL" id="GCD35812.1"/>
    </source>
</evidence>
<sequence length="148" mass="16082">MTTAPPSRAWTVTISSPAGRPLLMCSACPGPDPAASVPRGEEMRRHLARHVRESGLEPHLRTCQCRERFCVWHRRQGPCNGALRLVLIRADQGRTWHLADACAACAVAIPQAATVSEPPAPHGRTARDSPATDASYVLEEPGEWTESL</sequence>
<dbReference type="GeneID" id="95622460"/>
<dbReference type="AlphaFoldDB" id="A0A7U9PWY4"/>